<dbReference type="EMBL" id="KZ293649">
    <property type="protein sequence ID" value="PBK97489.1"/>
    <property type="molecule type" value="Genomic_DNA"/>
</dbReference>
<dbReference type="SUPFAM" id="SSF54236">
    <property type="entry name" value="Ubiquitin-like"/>
    <property type="match status" value="1"/>
</dbReference>
<dbReference type="InParanoid" id="A0A2H3DQI7"/>
<dbReference type="OMA" id="RPTTKCG"/>
<sequence length="469" mass="52029">MSRPRPRPIVKQKNAEASSSSSSIPKLSEFVVKDNDEMFMRNRSRDKNAWRKLEEKNKEKKARSRSPDSDRGEDASPQRRKQKKKATNDAVPRWQRDKNLLRLLSEDASDGDTGLDDDSAQQGIDDSPGTLKRKRADRQRSRSRSITPPPAIPIQQLQNARNVIRQALAPPPRPASPTLFDDEDLDASTDAIILDPELASIARRSKASFSASQITSEGSGASTVVEISVRWQPHPENQGALSKVVEVFRMNRSETFRELFEAIAETQHILTDNLIMTYQNRRFFPSVTPNTLSIWSSAEFVACNKTTYEYMRSSKFRTAKPLPVPVNPDAIVISSDTDGADGGMDIASDDDEPDSFFTAPPAVPDTDKEEDDGEKFKLTLRSKKTTQDIVLVVRPTTTCGAIVRAFLKKAGLADEYPAVMSESTSSTQKKQGVQPKDPRIYIEGDKMGNEVVIGEADVEDGDMVEVGGL</sequence>
<organism evidence="2 3">
    <name type="scientific">Armillaria gallica</name>
    <name type="common">Bulbous honey fungus</name>
    <name type="synonym">Armillaria bulbosa</name>
    <dbReference type="NCBI Taxonomy" id="47427"/>
    <lineage>
        <taxon>Eukaryota</taxon>
        <taxon>Fungi</taxon>
        <taxon>Dikarya</taxon>
        <taxon>Basidiomycota</taxon>
        <taxon>Agaricomycotina</taxon>
        <taxon>Agaricomycetes</taxon>
        <taxon>Agaricomycetidae</taxon>
        <taxon>Agaricales</taxon>
        <taxon>Marasmiineae</taxon>
        <taxon>Physalacriaceae</taxon>
        <taxon>Armillaria</taxon>
    </lineage>
</organism>
<dbReference type="AlphaFoldDB" id="A0A2H3DQI7"/>
<gene>
    <name evidence="2" type="ORF">ARMGADRAFT_1162372</name>
</gene>
<evidence type="ECO:0000313" key="3">
    <source>
        <dbReference type="Proteomes" id="UP000217790"/>
    </source>
</evidence>
<dbReference type="Proteomes" id="UP000217790">
    <property type="component" value="Unassembled WGS sequence"/>
</dbReference>
<dbReference type="STRING" id="47427.A0A2H3DQI7"/>
<feature type="region of interest" description="Disordered" evidence="1">
    <location>
        <begin position="348"/>
        <end position="373"/>
    </location>
</feature>
<evidence type="ECO:0000313" key="2">
    <source>
        <dbReference type="EMBL" id="PBK97489.1"/>
    </source>
</evidence>
<feature type="compositionally biased region" description="Basic and acidic residues" evidence="1">
    <location>
        <begin position="65"/>
        <end position="77"/>
    </location>
</feature>
<reference evidence="3" key="1">
    <citation type="journal article" date="2017" name="Nat. Ecol. Evol.">
        <title>Genome expansion and lineage-specific genetic innovations in the forest pathogenic fungi Armillaria.</title>
        <authorList>
            <person name="Sipos G."/>
            <person name="Prasanna A.N."/>
            <person name="Walter M.C."/>
            <person name="O'Connor E."/>
            <person name="Balint B."/>
            <person name="Krizsan K."/>
            <person name="Kiss B."/>
            <person name="Hess J."/>
            <person name="Varga T."/>
            <person name="Slot J."/>
            <person name="Riley R."/>
            <person name="Boka B."/>
            <person name="Rigling D."/>
            <person name="Barry K."/>
            <person name="Lee J."/>
            <person name="Mihaltcheva S."/>
            <person name="LaButti K."/>
            <person name="Lipzen A."/>
            <person name="Waldron R."/>
            <person name="Moloney N.M."/>
            <person name="Sperisen C."/>
            <person name="Kredics L."/>
            <person name="Vagvoelgyi C."/>
            <person name="Patrignani A."/>
            <person name="Fitzpatrick D."/>
            <person name="Nagy I."/>
            <person name="Doyle S."/>
            <person name="Anderson J.B."/>
            <person name="Grigoriev I.V."/>
            <person name="Gueldener U."/>
            <person name="Muensterkoetter M."/>
            <person name="Nagy L.G."/>
        </authorList>
    </citation>
    <scope>NUCLEOTIDE SEQUENCE [LARGE SCALE GENOMIC DNA]</scope>
    <source>
        <strain evidence="3">Ar21-2</strain>
    </source>
</reference>
<evidence type="ECO:0008006" key="4">
    <source>
        <dbReference type="Google" id="ProtNLM"/>
    </source>
</evidence>
<feature type="compositionally biased region" description="Basic residues" evidence="1">
    <location>
        <begin position="1"/>
        <end position="10"/>
    </location>
</feature>
<accession>A0A2H3DQI7</accession>
<feature type="compositionally biased region" description="Basic residues" evidence="1">
    <location>
        <begin position="131"/>
        <end position="143"/>
    </location>
</feature>
<dbReference type="Gene3D" id="3.10.20.90">
    <property type="entry name" value="Phosphatidylinositol 3-kinase Catalytic Subunit, Chain A, domain 1"/>
    <property type="match status" value="2"/>
</dbReference>
<feature type="compositionally biased region" description="Acidic residues" evidence="1">
    <location>
        <begin position="107"/>
        <end position="119"/>
    </location>
</feature>
<proteinExistence type="predicted"/>
<feature type="region of interest" description="Disordered" evidence="1">
    <location>
        <begin position="1"/>
        <end position="156"/>
    </location>
</feature>
<protein>
    <recommendedName>
        <fullName evidence="4">Rad60/SUMO-like domain-containing protein</fullName>
    </recommendedName>
</protein>
<name>A0A2H3DQI7_ARMGA</name>
<dbReference type="OrthoDB" id="3365399at2759"/>
<feature type="compositionally biased region" description="Basic and acidic residues" evidence="1">
    <location>
        <begin position="31"/>
        <end position="58"/>
    </location>
</feature>
<evidence type="ECO:0000256" key="1">
    <source>
        <dbReference type="SAM" id="MobiDB-lite"/>
    </source>
</evidence>
<dbReference type="InterPro" id="IPR029071">
    <property type="entry name" value="Ubiquitin-like_domsf"/>
</dbReference>
<keyword evidence="3" id="KW-1185">Reference proteome</keyword>